<sequence length="427" mass="49422">MKELLVMFFVISRIIFLNILSDFINKVSFKVKYNQNTKQKFKMIAQEAAETAKIYNLAKTLNDRTTISSRTFSINESCKIINMHPNIRNAIVNILYTEKFTPIAKQASTAALIYNKSKNDNPLTIKKANKLATGEYYKHKFFLIAQRAAIAASINSHYKTLNKNNKLISIRHATKIAHMPLKLQSNICNAISRHVNLSPPCLITNKFFYYKNSSFNYINNNNILYGYFVLLKNHIAIDHIIKTHSKIYYQQLFADIVKDAATAAVIYNSLHQLDKLSFKIKEATKFATMNSNIRRPLINHTFLNDIAEHHYRKPRISSNKFLKEASKKLFSKLQQSFIQMNNNKQFTEMNTNKKYIIMVGILIHIIAKQHNYNTIISYKFTKDVVKIINSKLDNTNIQTLELQNQEAAGGGRIQRPYIQKILKQLKL</sequence>
<organism evidence="1 2">
    <name type="scientific">Candidatus Neoehrlichia procyonis str. RAC413</name>
    <dbReference type="NCBI Taxonomy" id="1359163"/>
    <lineage>
        <taxon>Bacteria</taxon>
        <taxon>Pseudomonadati</taxon>
        <taxon>Pseudomonadota</taxon>
        <taxon>Alphaproteobacteria</taxon>
        <taxon>Rickettsiales</taxon>
        <taxon>Anaplasmataceae</taxon>
        <taxon>Candidatus Neoehrlichia</taxon>
    </lineage>
</organism>
<name>A0A0F3NMG2_9RICK</name>
<dbReference type="RefSeq" id="WP_045808730.1">
    <property type="nucleotide sequence ID" value="NZ_LANX01000001.1"/>
</dbReference>
<comment type="caution">
    <text evidence="1">The sequence shown here is derived from an EMBL/GenBank/DDBJ whole genome shotgun (WGS) entry which is preliminary data.</text>
</comment>
<gene>
    <name evidence="1" type="ORF">NLO413_0267</name>
</gene>
<reference evidence="1 2" key="1">
    <citation type="submission" date="2015-02" db="EMBL/GenBank/DDBJ databases">
        <title>Genome Sequencing of Rickettsiales.</title>
        <authorList>
            <person name="Daugherty S.C."/>
            <person name="Su Q."/>
            <person name="Abolude K."/>
            <person name="Beier-Sexton M."/>
            <person name="Carlyon J.A."/>
            <person name="Carter R."/>
            <person name="Day N.P."/>
            <person name="Dumler S.J."/>
            <person name="Dyachenko V."/>
            <person name="Godinez A."/>
            <person name="Kurtti T.J."/>
            <person name="Lichay M."/>
            <person name="Mullins K.E."/>
            <person name="Ott S."/>
            <person name="Pappas-Brown V."/>
            <person name="Paris D.H."/>
            <person name="Patel P."/>
            <person name="Richards A.L."/>
            <person name="Sadzewicz L."/>
            <person name="Sears K."/>
            <person name="Seidman D."/>
            <person name="Sengamalay N."/>
            <person name="Stenos J."/>
            <person name="Tallon L.J."/>
            <person name="Vincent G."/>
            <person name="Fraser C.M."/>
            <person name="Munderloh U."/>
            <person name="Dunning-Hotopp J.C."/>
        </authorList>
    </citation>
    <scope>NUCLEOTIDE SEQUENCE [LARGE SCALE GENOMIC DNA]</scope>
    <source>
        <strain evidence="1 2">RAC413</strain>
    </source>
</reference>
<proteinExistence type="predicted"/>
<accession>A0A0F3NMG2</accession>
<evidence type="ECO:0000313" key="2">
    <source>
        <dbReference type="Proteomes" id="UP000033562"/>
    </source>
</evidence>
<evidence type="ECO:0000313" key="1">
    <source>
        <dbReference type="EMBL" id="KJV68897.1"/>
    </source>
</evidence>
<dbReference type="EMBL" id="LANX01000001">
    <property type="protein sequence ID" value="KJV68897.1"/>
    <property type="molecule type" value="Genomic_DNA"/>
</dbReference>
<protein>
    <submittedName>
        <fullName evidence="1">Uncharacterized protein</fullName>
    </submittedName>
</protein>
<dbReference type="AlphaFoldDB" id="A0A0F3NMG2"/>
<keyword evidence="2" id="KW-1185">Reference proteome</keyword>
<dbReference type="Proteomes" id="UP000033562">
    <property type="component" value="Unassembled WGS sequence"/>
</dbReference>